<reference evidence="4" key="1">
    <citation type="submission" date="2016-06" db="UniProtKB">
        <authorList>
            <consortium name="WormBaseParasite"/>
        </authorList>
    </citation>
    <scope>IDENTIFICATION</scope>
</reference>
<dbReference type="Proteomes" id="UP000271098">
    <property type="component" value="Unassembled WGS sequence"/>
</dbReference>
<dbReference type="AlphaFoldDB" id="A0A183DQI6"/>
<reference evidence="2 3" key="2">
    <citation type="submission" date="2018-11" db="EMBL/GenBank/DDBJ databases">
        <authorList>
            <consortium name="Pathogen Informatics"/>
        </authorList>
    </citation>
    <scope>NUCLEOTIDE SEQUENCE [LARGE SCALE GENOMIC DNA]</scope>
</reference>
<feature type="region of interest" description="Disordered" evidence="1">
    <location>
        <begin position="1"/>
        <end position="87"/>
    </location>
</feature>
<evidence type="ECO:0000313" key="2">
    <source>
        <dbReference type="EMBL" id="VDN18161.1"/>
    </source>
</evidence>
<gene>
    <name evidence="2" type="ORF">GPUH_LOCUS10977</name>
</gene>
<evidence type="ECO:0000313" key="4">
    <source>
        <dbReference type="WBParaSite" id="GPUH_0001099001-mRNA-1"/>
    </source>
</evidence>
<organism evidence="4">
    <name type="scientific">Gongylonema pulchrum</name>
    <dbReference type="NCBI Taxonomy" id="637853"/>
    <lineage>
        <taxon>Eukaryota</taxon>
        <taxon>Metazoa</taxon>
        <taxon>Ecdysozoa</taxon>
        <taxon>Nematoda</taxon>
        <taxon>Chromadorea</taxon>
        <taxon>Rhabditida</taxon>
        <taxon>Spirurina</taxon>
        <taxon>Spiruromorpha</taxon>
        <taxon>Spiruroidea</taxon>
        <taxon>Gongylonematidae</taxon>
        <taxon>Gongylonema</taxon>
    </lineage>
</organism>
<protein>
    <submittedName>
        <fullName evidence="2 4">Uncharacterized protein</fullName>
    </submittedName>
</protein>
<name>A0A183DQI6_9BILA</name>
<sequence>MSIAPDDSAGTDRSEPTAGAVDGVNGVEYAEIHRPADSTDSGIGSDSANTSKNAPKEHLNEKGKEMKREPRIHSDSAPPLADAATTRDSVVKVSDLVLCLSFYCRSKA</sequence>
<proteinExistence type="predicted"/>
<accession>A0A183DQI6</accession>
<dbReference type="EMBL" id="UYRT01078268">
    <property type="protein sequence ID" value="VDN18161.1"/>
    <property type="molecule type" value="Genomic_DNA"/>
</dbReference>
<feature type="compositionally biased region" description="Basic and acidic residues" evidence="1">
    <location>
        <begin position="54"/>
        <end position="74"/>
    </location>
</feature>
<feature type="compositionally biased region" description="Polar residues" evidence="1">
    <location>
        <begin position="38"/>
        <end position="53"/>
    </location>
</feature>
<evidence type="ECO:0000313" key="3">
    <source>
        <dbReference type="Proteomes" id="UP000271098"/>
    </source>
</evidence>
<dbReference type="WBParaSite" id="GPUH_0001099001-mRNA-1">
    <property type="protein sequence ID" value="GPUH_0001099001-mRNA-1"/>
    <property type="gene ID" value="GPUH_0001099001"/>
</dbReference>
<evidence type="ECO:0000256" key="1">
    <source>
        <dbReference type="SAM" id="MobiDB-lite"/>
    </source>
</evidence>
<keyword evidence="3" id="KW-1185">Reference proteome</keyword>